<comment type="caution">
    <text evidence="5">The sequence shown here is derived from an EMBL/GenBank/DDBJ whole genome shotgun (WGS) entry which is preliminary data.</text>
</comment>
<dbReference type="SUPFAM" id="SSF46689">
    <property type="entry name" value="Homeodomain-like"/>
    <property type="match status" value="1"/>
</dbReference>
<dbReference type="InterPro" id="IPR009057">
    <property type="entry name" value="Homeodomain-like_sf"/>
</dbReference>
<evidence type="ECO:0000256" key="2">
    <source>
        <dbReference type="PROSITE-ProRule" id="PRU00335"/>
    </source>
</evidence>
<keyword evidence="1 2" id="KW-0238">DNA-binding</keyword>
<proteinExistence type="predicted"/>
<organism evidence="5 6">
    <name type="scientific">Cryobacterium melibiosiphilum</name>
    <dbReference type="NCBI Taxonomy" id="995039"/>
    <lineage>
        <taxon>Bacteria</taxon>
        <taxon>Bacillati</taxon>
        <taxon>Actinomycetota</taxon>
        <taxon>Actinomycetes</taxon>
        <taxon>Micrococcales</taxon>
        <taxon>Microbacteriaceae</taxon>
        <taxon>Cryobacterium</taxon>
    </lineage>
</organism>
<accession>A0A3A5MI08</accession>
<dbReference type="Proteomes" id="UP000272015">
    <property type="component" value="Unassembled WGS sequence"/>
</dbReference>
<reference evidence="5 6" key="1">
    <citation type="submission" date="2018-09" db="EMBL/GenBank/DDBJ databases">
        <title>Novel species of Cryobacterium.</title>
        <authorList>
            <person name="Liu Q."/>
            <person name="Xin Y.-H."/>
        </authorList>
    </citation>
    <scope>NUCLEOTIDE SEQUENCE [LARGE SCALE GENOMIC DNA]</scope>
    <source>
        <strain evidence="5 6">Hh39</strain>
    </source>
</reference>
<dbReference type="Gene3D" id="1.10.357.10">
    <property type="entry name" value="Tetracycline Repressor, domain 2"/>
    <property type="match status" value="1"/>
</dbReference>
<feature type="region of interest" description="Disordered" evidence="3">
    <location>
        <begin position="1"/>
        <end position="30"/>
    </location>
</feature>
<sequence length="244" mass="25656">MTTDAAAPESRSDDRAELRPDASDARPDARAARTTEALRVAILRLSAAQHVDRLSVAQIAAAADIHRVTFYDHARSPSALLARVMRDELDAVRAEYLASSYVREHTLAEAIRHTSMAVAALVDSHSAIFEHLLAEHSRTTAHDLLAPHFESSVAALIADRGVGLAGTPAANGAEAGAEPAQAAPAQAALARTALAKYVAYGSVGAIEVWFAAGAEGAEPAAVAGRDPEAYYALIEPLLPRWLVA</sequence>
<dbReference type="RefSeq" id="WP_119976498.1">
    <property type="nucleotide sequence ID" value="NZ_JBHSQA010000004.1"/>
</dbReference>
<protein>
    <recommendedName>
        <fullName evidence="4">HTH tetR-type domain-containing protein</fullName>
    </recommendedName>
</protein>
<dbReference type="GO" id="GO:0003677">
    <property type="term" value="F:DNA binding"/>
    <property type="evidence" value="ECO:0007669"/>
    <property type="project" value="UniProtKB-UniRule"/>
</dbReference>
<dbReference type="InterPro" id="IPR001647">
    <property type="entry name" value="HTH_TetR"/>
</dbReference>
<evidence type="ECO:0000313" key="5">
    <source>
        <dbReference type="EMBL" id="RJT85276.1"/>
    </source>
</evidence>
<evidence type="ECO:0000256" key="3">
    <source>
        <dbReference type="SAM" id="MobiDB-lite"/>
    </source>
</evidence>
<dbReference type="AlphaFoldDB" id="A0A3A5MI08"/>
<keyword evidence="6" id="KW-1185">Reference proteome</keyword>
<dbReference type="OrthoDB" id="3193022at2"/>
<name>A0A3A5MI08_9MICO</name>
<evidence type="ECO:0000256" key="1">
    <source>
        <dbReference type="ARBA" id="ARBA00023125"/>
    </source>
</evidence>
<gene>
    <name evidence="5" type="ORF">D6T64_20435</name>
</gene>
<feature type="compositionally biased region" description="Basic and acidic residues" evidence="3">
    <location>
        <begin position="10"/>
        <end position="30"/>
    </location>
</feature>
<dbReference type="EMBL" id="QZVS01000096">
    <property type="protein sequence ID" value="RJT85276.1"/>
    <property type="molecule type" value="Genomic_DNA"/>
</dbReference>
<evidence type="ECO:0000313" key="6">
    <source>
        <dbReference type="Proteomes" id="UP000272015"/>
    </source>
</evidence>
<feature type="DNA-binding region" description="H-T-H motif" evidence="2">
    <location>
        <begin position="55"/>
        <end position="74"/>
    </location>
</feature>
<dbReference type="PROSITE" id="PS50977">
    <property type="entry name" value="HTH_TETR_2"/>
    <property type="match status" value="1"/>
</dbReference>
<evidence type="ECO:0000259" key="4">
    <source>
        <dbReference type="PROSITE" id="PS50977"/>
    </source>
</evidence>
<feature type="domain" description="HTH tetR-type" evidence="4">
    <location>
        <begin position="32"/>
        <end position="92"/>
    </location>
</feature>